<protein>
    <submittedName>
        <fullName evidence="1">Uncharacterized protein</fullName>
    </submittedName>
</protein>
<gene>
    <name evidence="1" type="ORF">HJG60_007810</name>
</gene>
<proteinExistence type="predicted"/>
<name>A0A834EY65_9CHIR</name>
<dbReference type="Proteomes" id="UP000664940">
    <property type="component" value="Unassembled WGS sequence"/>
</dbReference>
<organism evidence="1 2">
    <name type="scientific">Phyllostomus discolor</name>
    <name type="common">pale spear-nosed bat</name>
    <dbReference type="NCBI Taxonomy" id="89673"/>
    <lineage>
        <taxon>Eukaryota</taxon>
        <taxon>Metazoa</taxon>
        <taxon>Chordata</taxon>
        <taxon>Craniata</taxon>
        <taxon>Vertebrata</taxon>
        <taxon>Euteleostomi</taxon>
        <taxon>Mammalia</taxon>
        <taxon>Eutheria</taxon>
        <taxon>Laurasiatheria</taxon>
        <taxon>Chiroptera</taxon>
        <taxon>Yangochiroptera</taxon>
        <taxon>Phyllostomidae</taxon>
        <taxon>Phyllostominae</taxon>
        <taxon>Phyllostomus</taxon>
    </lineage>
</organism>
<accession>A0A834EY65</accession>
<dbReference type="AlphaFoldDB" id="A0A834EY65"/>
<dbReference type="EMBL" id="JABVXQ010000001">
    <property type="protein sequence ID" value="KAF6130837.1"/>
    <property type="molecule type" value="Genomic_DNA"/>
</dbReference>
<comment type="caution">
    <text evidence="1">The sequence shown here is derived from an EMBL/GenBank/DDBJ whole genome shotgun (WGS) entry which is preliminary data.</text>
</comment>
<evidence type="ECO:0000313" key="2">
    <source>
        <dbReference type="Proteomes" id="UP000664940"/>
    </source>
</evidence>
<evidence type="ECO:0000313" key="1">
    <source>
        <dbReference type="EMBL" id="KAF6130837.1"/>
    </source>
</evidence>
<sequence length="154" mass="17520">MCLRNTRGFLDFVQRASVWQRPGGASTQGESWSGVRPRVSAGGCSAVQFNSRPVSRFLTCAGTHVGFFSYLCRLTIHVIVLTDKKETIEHKTQRVRVSGRHSAWTLCAAERWRRGSDLSSAYTDIPLSYTWWSRVCVHKKWCPNVTFFLCSKSR</sequence>
<reference evidence="1 2" key="1">
    <citation type="journal article" date="2020" name="Nature">
        <title>Six reference-quality genomes reveal evolution of bat adaptations.</title>
        <authorList>
            <person name="Jebb D."/>
            <person name="Huang Z."/>
            <person name="Pippel M."/>
            <person name="Hughes G.M."/>
            <person name="Lavrichenko K."/>
            <person name="Devanna P."/>
            <person name="Winkler S."/>
            <person name="Jermiin L.S."/>
            <person name="Skirmuntt E.C."/>
            <person name="Katzourakis A."/>
            <person name="Burkitt-Gray L."/>
            <person name="Ray D.A."/>
            <person name="Sullivan K.A.M."/>
            <person name="Roscito J.G."/>
            <person name="Kirilenko B.M."/>
            <person name="Davalos L.M."/>
            <person name="Corthals A.P."/>
            <person name="Power M.L."/>
            <person name="Jones G."/>
            <person name="Ransome R.D."/>
            <person name="Dechmann D.K.N."/>
            <person name="Locatelli A.G."/>
            <person name="Puechmaille S.J."/>
            <person name="Fedrigo O."/>
            <person name="Jarvis E.D."/>
            <person name="Hiller M."/>
            <person name="Vernes S.C."/>
            <person name="Myers E.W."/>
            <person name="Teeling E.C."/>
        </authorList>
    </citation>
    <scope>NUCLEOTIDE SEQUENCE [LARGE SCALE GENOMIC DNA]</scope>
    <source>
        <strain evidence="1">Bat1K_MPI-CBG_1</strain>
    </source>
</reference>